<dbReference type="EMBL" id="SMFL01000004">
    <property type="protein sequence ID" value="TDE15353.1"/>
    <property type="molecule type" value="Genomic_DNA"/>
</dbReference>
<keyword evidence="4" id="KW-1185">Reference proteome</keyword>
<dbReference type="RefSeq" id="WP_131958616.1">
    <property type="nucleotide sequence ID" value="NZ_SMFL01000004.1"/>
</dbReference>
<evidence type="ECO:0000313" key="4">
    <source>
        <dbReference type="Proteomes" id="UP000294850"/>
    </source>
</evidence>
<feature type="compositionally biased region" description="Low complexity" evidence="1">
    <location>
        <begin position="22"/>
        <end position="59"/>
    </location>
</feature>
<evidence type="ECO:0000256" key="2">
    <source>
        <dbReference type="SAM" id="SignalP"/>
    </source>
</evidence>
<feature type="signal peptide" evidence="2">
    <location>
        <begin position="1"/>
        <end position="21"/>
    </location>
</feature>
<accession>A0A4R5DWE7</accession>
<reference evidence="3 4" key="1">
    <citation type="submission" date="2019-03" db="EMBL/GenBank/DDBJ databases">
        <title>Dyadobacter AR-3-6 sp. nov., isolated from arctic soil.</title>
        <authorList>
            <person name="Chaudhary D.K."/>
        </authorList>
    </citation>
    <scope>NUCLEOTIDE SEQUENCE [LARGE SCALE GENOMIC DNA]</scope>
    <source>
        <strain evidence="3 4">AR-3-6</strain>
    </source>
</reference>
<evidence type="ECO:0000256" key="1">
    <source>
        <dbReference type="SAM" id="MobiDB-lite"/>
    </source>
</evidence>
<feature type="chain" id="PRO_5020346088" evidence="2">
    <location>
        <begin position="22"/>
        <end position="132"/>
    </location>
</feature>
<feature type="compositionally biased region" description="Polar residues" evidence="1">
    <location>
        <begin position="61"/>
        <end position="70"/>
    </location>
</feature>
<keyword evidence="2" id="KW-0732">Signal</keyword>
<evidence type="ECO:0000313" key="3">
    <source>
        <dbReference type="EMBL" id="TDE15353.1"/>
    </source>
</evidence>
<proteinExistence type="predicted"/>
<organism evidence="3 4">
    <name type="scientific">Dyadobacter psychrotolerans</name>
    <dbReference type="NCBI Taxonomy" id="2541721"/>
    <lineage>
        <taxon>Bacteria</taxon>
        <taxon>Pseudomonadati</taxon>
        <taxon>Bacteroidota</taxon>
        <taxon>Cytophagia</taxon>
        <taxon>Cytophagales</taxon>
        <taxon>Spirosomataceae</taxon>
        <taxon>Dyadobacter</taxon>
    </lineage>
</organism>
<comment type="caution">
    <text evidence="3">The sequence shown here is derived from an EMBL/GenBank/DDBJ whole genome shotgun (WGS) entry which is preliminary data.</text>
</comment>
<dbReference type="OrthoDB" id="963146at2"/>
<dbReference type="Proteomes" id="UP000294850">
    <property type="component" value="Unassembled WGS sequence"/>
</dbReference>
<feature type="compositionally biased region" description="Basic residues" evidence="1">
    <location>
        <begin position="104"/>
        <end position="115"/>
    </location>
</feature>
<dbReference type="AlphaFoldDB" id="A0A4R5DWE7"/>
<name>A0A4R5DWE7_9BACT</name>
<sequence>MKNIKSATLATLLMASAAAFAQTPASPTTSPTTPTSVPPTQTTPTSPTTTPVSPQVEPTYKPQTELNSSPTQPPTGNPSEDTLIRGQRRSGMKNNDMLMDSTKNKRGNMPKMKKKGTSEDTTSRGNRRNRNN</sequence>
<gene>
    <name evidence="3" type="ORF">E0F88_12620</name>
</gene>
<protein>
    <submittedName>
        <fullName evidence="3">Uncharacterized protein</fullName>
    </submittedName>
</protein>
<feature type="region of interest" description="Disordered" evidence="1">
    <location>
        <begin position="22"/>
        <end position="132"/>
    </location>
</feature>